<accession>A0ABW0QLL6</accession>
<name>A0ABW0QLL6_9GAMM</name>
<gene>
    <name evidence="2" type="ORF">ACFPPA_05785</name>
</gene>
<organism evidence="2 3">
    <name type="scientific">Rhodanobacter ginsengisoli</name>
    <dbReference type="NCBI Taxonomy" id="418646"/>
    <lineage>
        <taxon>Bacteria</taxon>
        <taxon>Pseudomonadati</taxon>
        <taxon>Pseudomonadota</taxon>
        <taxon>Gammaproteobacteria</taxon>
        <taxon>Lysobacterales</taxon>
        <taxon>Rhodanobacteraceae</taxon>
        <taxon>Rhodanobacter</taxon>
    </lineage>
</organism>
<evidence type="ECO:0000256" key="1">
    <source>
        <dbReference type="SAM" id="MobiDB-lite"/>
    </source>
</evidence>
<keyword evidence="3" id="KW-1185">Reference proteome</keyword>
<dbReference type="EMBL" id="JBHSNF010000001">
    <property type="protein sequence ID" value="MFC5525250.1"/>
    <property type="molecule type" value="Genomic_DNA"/>
</dbReference>
<dbReference type="Proteomes" id="UP001596114">
    <property type="component" value="Unassembled WGS sequence"/>
</dbReference>
<comment type="caution">
    <text evidence="2">The sequence shown here is derived from an EMBL/GenBank/DDBJ whole genome shotgun (WGS) entry which is preliminary data.</text>
</comment>
<feature type="region of interest" description="Disordered" evidence="1">
    <location>
        <begin position="151"/>
        <end position="177"/>
    </location>
</feature>
<evidence type="ECO:0000313" key="2">
    <source>
        <dbReference type="EMBL" id="MFC5525250.1"/>
    </source>
</evidence>
<reference evidence="3" key="1">
    <citation type="journal article" date="2019" name="Int. J. Syst. Evol. Microbiol.">
        <title>The Global Catalogue of Microorganisms (GCM) 10K type strain sequencing project: providing services to taxonomists for standard genome sequencing and annotation.</title>
        <authorList>
            <consortium name="The Broad Institute Genomics Platform"/>
            <consortium name="The Broad Institute Genome Sequencing Center for Infectious Disease"/>
            <person name="Wu L."/>
            <person name="Ma J."/>
        </authorList>
    </citation>
    <scope>NUCLEOTIDE SEQUENCE [LARGE SCALE GENOMIC DNA]</scope>
    <source>
        <strain evidence="3">CGMCC 1.16619</strain>
    </source>
</reference>
<protein>
    <submittedName>
        <fullName evidence="2">Uncharacterized protein</fullName>
    </submittedName>
</protein>
<sequence length="231" mass="24275">MNLTNAIRKALQDSGAPLTIDQLMEQLPDDADRHTVGSRCRGLKQAGEIIAQMEDGKVAYAWVGGRRLDDRVRTLTERIRELLRAAAAPMTAAEVCAALPDDKDQSIQSLLSQLARAGALSTVTAGGRKLAYCIADKGGVSVAVNVGNVTTSAAPAPAPAAPATPASPRETRPKVAVTSDQASALDRAVFMAENAREAYVLSKVDDDVYTWLQESVRAACAARDAFAGGAK</sequence>
<proteinExistence type="predicted"/>
<evidence type="ECO:0000313" key="3">
    <source>
        <dbReference type="Proteomes" id="UP001596114"/>
    </source>
</evidence>
<dbReference type="RefSeq" id="WP_377318154.1">
    <property type="nucleotide sequence ID" value="NZ_JBHSNF010000001.1"/>
</dbReference>